<evidence type="ECO:0000313" key="2">
    <source>
        <dbReference type="EMBL" id="PXW61493.1"/>
    </source>
</evidence>
<organism evidence="2 3">
    <name type="scientific">Chelatococcus asaccharovorans</name>
    <dbReference type="NCBI Taxonomy" id="28210"/>
    <lineage>
        <taxon>Bacteria</taxon>
        <taxon>Pseudomonadati</taxon>
        <taxon>Pseudomonadota</taxon>
        <taxon>Alphaproteobacteria</taxon>
        <taxon>Hyphomicrobiales</taxon>
        <taxon>Chelatococcaceae</taxon>
        <taxon>Chelatococcus</taxon>
    </lineage>
</organism>
<proteinExistence type="predicted"/>
<dbReference type="Proteomes" id="UP000248021">
    <property type="component" value="Unassembled WGS sequence"/>
</dbReference>
<evidence type="ECO:0000313" key="3">
    <source>
        <dbReference type="Proteomes" id="UP000248021"/>
    </source>
</evidence>
<dbReference type="InterPro" id="IPR003593">
    <property type="entry name" value="AAA+_ATPase"/>
</dbReference>
<gene>
    <name evidence="2" type="ORF">C7450_1038</name>
</gene>
<evidence type="ECO:0000259" key="1">
    <source>
        <dbReference type="SMART" id="SM00382"/>
    </source>
</evidence>
<dbReference type="InterPro" id="IPR051396">
    <property type="entry name" value="Bact_Antivir_Def_Nuclease"/>
</dbReference>
<dbReference type="GO" id="GO:0016887">
    <property type="term" value="F:ATP hydrolysis activity"/>
    <property type="evidence" value="ECO:0007669"/>
    <property type="project" value="InterPro"/>
</dbReference>
<dbReference type="RefSeq" id="WP_110373806.1">
    <property type="nucleotide sequence ID" value="NZ_JAHBRY010000001.1"/>
</dbReference>
<sequence>MPADSTPFSIYMQPRSPGGKYKSISAFTWENIPPLSIITGRNGSGKTQLLNLISHHLTKTIPNDLNQHEVIPLEITTTGPEYSPDEVGFIGSDGWTPSNSYSSVSEMPNMSRYVLQFAKNIASYRSDPTNTSKAYMVRKLLKNIDISSASDEQLFDLLPDDFRHTIAGVDVVNGMASVFLAYHYKAVEARERNTPGLDIDGNDIGRAPWDFVNEALKAADFSYRITPPHGMYIGKTYQLEFVDQLTNNSVGAIDLSSGEQVILRLLLWTFSSTKEDIFPKILLLDEPDAHLHPSMTSQFLNVITEVFIKKYGVRVIMTTHSPSTVALAPEGSVFQMERGANQLIRVSSHDDIIPVLTSGLITVSRASKFCFVEDNGDVDFYNLIRDLLTDYGPSKDPMCLRTTPSFVFISASAGKGSDKVSGGCTVVRNWVEKFEGSPLRTTFFGVTDKDVNNPESLRVKILTRYSIENYLLDPVNIFSLLLDGGRAPEVEDIAISPGDDHLLRAMNNAQLQAISNTVTSLMGTSFPGEAANQLVEVEYTRGQKIQVPHWVVNHQGHSLLSIAQGAFGQQVVTPPKLLAAMRRVRLIPIELANMLAAIQSL</sequence>
<dbReference type="SMART" id="SM00382">
    <property type="entry name" value="AAA"/>
    <property type="match status" value="1"/>
</dbReference>
<dbReference type="PANTHER" id="PTHR43581">
    <property type="entry name" value="ATP/GTP PHOSPHATASE"/>
    <property type="match status" value="1"/>
</dbReference>
<dbReference type="CDD" id="cd00267">
    <property type="entry name" value="ABC_ATPase"/>
    <property type="match status" value="1"/>
</dbReference>
<feature type="domain" description="AAA+ ATPase" evidence="1">
    <location>
        <begin position="32"/>
        <end position="340"/>
    </location>
</feature>
<dbReference type="PANTHER" id="PTHR43581:SF4">
    <property type="entry name" value="ATP_GTP PHOSPHATASE"/>
    <property type="match status" value="1"/>
</dbReference>
<reference evidence="2 3" key="1">
    <citation type="submission" date="2018-05" db="EMBL/GenBank/DDBJ databases">
        <title>Genomic Encyclopedia of Type Strains, Phase IV (KMG-IV): sequencing the most valuable type-strain genomes for metagenomic binning, comparative biology and taxonomic classification.</title>
        <authorList>
            <person name="Goeker M."/>
        </authorList>
    </citation>
    <scope>NUCLEOTIDE SEQUENCE [LARGE SCALE GENOMIC DNA]</scope>
    <source>
        <strain evidence="2 3">DSM 6462</strain>
    </source>
</reference>
<protein>
    <submittedName>
        <fullName evidence="2">AAA15 family ATPase/GTPase</fullName>
    </submittedName>
</protein>
<dbReference type="InterPro" id="IPR003959">
    <property type="entry name" value="ATPase_AAA_core"/>
</dbReference>
<keyword evidence="3" id="KW-1185">Reference proteome</keyword>
<dbReference type="Gene3D" id="3.40.50.300">
    <property type="entry name" value="P-loop containing nucleotide triphosphate hydrolases"/>
    <property type="match status" value="1"/>
</dbReference>
<dbReference type="OrthoDB" id="9789856at2"/>
<dbReference type="GO" id="GO:0005524">
    <property type="term" value="F:ATP binding"/>
    <property type="evidence" value="ECO:0007669"/>
    <property type="project" value="InterPro"/>
</dbReference>
<comment type="caution">
    <text evidence="2">The sequence shown here is derived from an EMBL/GenBank/DDBJ whole genome shotgun (WGS) entry which is preliminary data.</text>
</comment>
<dbReference type="EMBL" id="QJJK01000003">
    <property type="protein sequence ID" value="PXW61493.1"/>
    <property type="molecule type" value="Genomic_DNA"/>
</dbReference>
<dbReference type="Pfam" id="PF13304">
    <property type="entry name" value="AAA_21"/>
    <property type="match status" value="1"/>
</dbReference>
<name>A0A2V3UAG3_9HYPH</name>
<dbReference type="InterPro" id="IPR027417">
    <property type="entry name" value="P-loop_NTPase"/>
</dbReference>
<dbReference type="AlphaFoldDB" id="A0A2V3UAG3"/>
<dbReference type="SUPFAM" id="SSF52540">
    <property type="entry name" value="P-loop containing nucleoside triphosphate hydrolases"/>
    <property type="match status" value="1"/>
</dbReference>
<accession>A0A2V3UAG3</accession>